<dbReference type="SUPFAM" id="SSF46785">
    <property type="entry name" value="Winged helix' DNA-binding domain"/>
    <property type="match status" value="1"/>
</dbReference>
<dbReference type="PROSITE" id="PS51118">
    <property type="entry name" value="HTH_HXLR"/>
    <property type="match status" value="1"/>
</dbReference>
<dbReference type="InterPro" id="IPR002577">
    <property type="entry name" value="HTH_HxlR"/>
</dbReference>
<keyword evidence="2" id="KW-0238">DNA-binding</keyword>
<organism evidence="5 6">
    <name type="scientific">Ktedonosporobacter rubrisoli</name>
    <dbReference type="NCBI Taxonomy" id="2509675"/>
    <lineage>
        <taxon>Bacteria</taxon>
        <taxon>Bacillati</taxon>
        <taxon>Chloroflexota</taxon>
        <taxon>Ktedonobacteria</taxon>
        <taxon>Ktedonobacterales</taxon>
        <taxon>Ktedonosporobacteraceae</taxon>
        <taxon>Ktedonosporobacter</taxon>
    </lineage>
</organism>
<accession>A0A4P6K0D9</accession>
<dbReference type="InterPro" id="IPR036388">
    <property type="entry name" value="WH-like_DNA-bd_sf"/>
</dbReference>
<dbReference type="PANTHER" id="PTHR33204:SF29">
    <property type="entry name" value="TRANSCRIPTIONAL REGULATOR"/>
    <property type="match status" value="1"/>
</dbReference>
<reference evidence="5 6" key="1">
    <citation type="submission" date="2019-01" db="EMBL/GenBank/DDBJ databases">
        <title>Ktedonosporobacter rubrisoli SCAWS-G2.</title>
        <authorList>
            <person name="Huang Y."/>
            <person name="Yan B."/>
        </authorList>
    </citation>
    <scope>NUCLEOTIDE SEQUENCE [LARGE SCALE GENOMIC DNA]</scope>
    <source>
        <strain evidence="5 6">SCAWS-G2</strain>
    </source>
</reference>
<dbReference type="Gene3D" id="1.10.10.10">
    <property type="entry name" value="Winged helix-like DNA-binding domain superfamily/Winged helix DNA-binding domain"/>
    <property type="match status" value="1"/>
</dbReference>
<evidence type="ECO:0000313" key="6">
    <source>
        <dbReference type="Proteomes" id="UP000290365"/>
    </source>
</evidence>
<evidence type="ECO:0000256" key="1">
    <source>
        <dbReference type="ARBA" id="ARBA00023015"/>
    </source>
</evidence>
<dbReference type="PANTHER" id="PTHR33204">
    <property type="entry name" value="TRANSCRIPTIONAL REGULATOR, MARR FAMILY"/>
    <property type="match status" value="1"/>
</dbReference>
<feature type="domain" description="HTH hxlR-type" evidence="4">
    <location>
        <begin position="12"/>
        <end position="110"/>
    </location>
</feature>
<keyword evidence="1" id="KW-0805">Transcription regulation</keyword>
<evidence type="ECO:0000256" key="2">
    <source>
        <dbReference type="ARBA" id="ARBA00023125"/>
    </source>
</evidence>
<proteinExistence type="predicted"/>
<dbReference type="OrthoDB" id="9791143at2"/>
<name>A0A4P6K0D9_KTERU</name>
<sequence length="114" mass="13337">MREAVYTRKYSCASEAAADIFGGKWKVLILCYLCEAPRRFNELRRLLPEVTQRMLIRQLRELEQDGIVHREIYGTVPPQVTYSLTELGLGLEPIMEQMIVWGERYLAQDQECLE</sequence>
<dbReference type="InterPro" id="IPR036390">
    <property type="entry name" value="WH_DNA-bd_sf"/>
</dbReference>
<gene>
    <name evidence="5" type="ORF">EPA93_37760</name>
</gene>
<dbReference type="KEGG" id="kbs:EPA93_37760"/>
<dbReference type="Pfam" id="PF01638">
    <property type="entry name" value="HxlR"/>
    <property type="match status" value="1"/>
</dbReference>
<protein>
    <submittedName>
        <fullName evidence="5">Transcriptional regulator</fullName>
    </submittedName>
</protein>
<keyword evidence="3" id="KW-0804">Transcription</keyword>
<evidence type="ECO:0000256" key="3">
    <source>
        <dbReference type="ARBA" id="ARBA00023163"/>
    </source>
</evidence>
<dbReference type="Proteomes" id="UP000290365">
    <property type="component" value="Chromosome"/>
</dbReference>
<dbReference type="RefSeq" id="WP_129892476.1">
    <property type="nucleotide sequence ID" value="NZ_CP035758.1"/>
</dbReference>
<dbReference type="AlphaFoldDB" id="A0A4P6K0D9"/>
<evidence type="ECO:0000313" key="5">
    <source>
        <dbReference type="EMBL" id="QBD81415.1"/>
    </source>
</evidence>
<dbReference type="EMBL" id="CP035758">
    <property type="protein sequence ID" value="QBD81415.1"/>
    <property type="molecule type" value="Genomic_DNA"/>
</dbReference>
<keyword evidence="6" id="KW-1185">Reference proteome</keyword>
<evidence type="ECO:0000259" key="4">
    <source>
        <dbReference type="PROSITE" id="PS51118"/>
    </source>
</evidence>
<dbReference type="GO" id="GO:0003677">
    <property type="term" value="F:DNA binding"/>
    <property type="evidence" value="ECO:0007669"/>
    <property type="project" value="UniProtKB-KW"/>
</dbReference>